<feature type="transmembrane region" description="Helical" evidence="1">
    <location>
        <begin position="63"/>
        <end position="84"/>
    </location>
</feature>
<dbReference type="Proteomes" id="UP001498398">
    <property type="component" value="Unassembled WGS sequence"/>
</dbReference>
<comment type="caution">
    <text evidence="2">The sequence shown here is derived from an EMBL/GenBank/DDBJ whole genome shotgun (WGS) entry which is preliminary data.</text>
</comment>
<feature type="transmembrane region" description="Helical" evidence="1">
    <location>
        <begin position="25"/>
        <end position="43"/>
    </location>
</feature>
<protein>
    <submittedName>
        <fullName evidence="2">Uncharacterized protein</fullName>
    </submittedName>
</protein>
<gene>
    <name evidence="2" type="ORF">VKT23_013022</name>
</gene>
<evidence type="ECO:0000256" key="1">
    <source>
        <dbReference type="SAM" id="Phobius"/>
    </source>
</evidence>
<feature type="transmembrane region" description="Helical" evidence="1">
    <location>
        <begin position="159"/>
        <end position="177"/>
    </location>
</feature>
<dbReference type="EMBL" id="JBANRG010000034">
    <property type="protein sequence ID" value="KAK7450139.1"/>
    <property type="molecule type" value="Genomic_DNA"/>
</dbReference>
<accession>A0ABR1J4X5</accession>
<keyword evidence="1" id="KW-1133">Transmembrane helix</keyword>
<evidence type="ECO:0000313" key="2">
    <source>
        <dbReference type="EMBL" id="KAK7450139.1"/>
    </source>
</evidence>
<dbReference type="PANTHER" id="PTHR35043:SF7">
    <property type="entry name" value="TRANSCRIPTION FACTOR DOMAIN-CONTAINING PROTEIN"/>
    <property type="match status" value="1"/>
</dbReference>
<keyword evidence="1" id="KW-0812">Transmembrane</keyword>
<sequence length="411" mass="46632">MSTASNDISVSSFSPELGVRTTWEILWSCIVVVFTCTWISVHPNIPNPSDGWFKTTSRRIETMLFALFAPEYMLMCAIEQWVVAGKVARRFKKYRWTRAHGFFFLMGGFVIWDTSKDRPVCVLTKMDDPKSPHDLSRCLASGQISITKAEIYDRSKRDFISKALVVFQVTWFILQIIARAIQKLPVSELELMALAFAIVNIAIYAVWWYKPVDVGFPVPVYLSPSNNSNASATAASSTSEKEDASLLNQNPQRESLLDADSEAQSCKDEEDVHIWKQWKGLRPVPMFHSSELMEDDIQHSSGTTRAGFAVSIVAILLGGLHCIAWNFDFPTHTEQTLWRYSSITLTIFPVALIPISLLFLITLWEKLIFVSLVLWYGSARIILLIEPFILLRALPPGAFQTVRWTDFIPHL</sequence>
<feature type="transmembrane region" description="Helical" evidence="1">
    <location>
        <begin position="337"/>
        <end position="361"/>
    </location>
</feature>
<reference evidence="2 3" key="1">
    <citation type="submission" date="2024-01" db="EMBL/GenBank/DDBJ databases">
        <title>A draft genome for the cacao thread blight pathogen Marasmiellus scandens.</title>
        <authorList>
            <person name="Baruah I.K."/>
            <person name="Leung J."/>
            <person name="Bukari Y."/>
            <person name="Amoako-Attah I."/>
            <person name="Meinhardt L.W."/>
            <person name="Bailey B.A."/>
            <person name="Cohen S.P."/>
        </authorList>
    </citation>
    <scope>NUCLEOTIDE SEQUENCE [LARGE SCALE GENOMIC DNA]</scope>
    <source>
        <strain evidence="2 3">GH-19</strain>
    </source>
</reference>
<organism evidence="2 3">
    <name type="scientific">Marasmiellus scandens</name>
    <dbReference type="NCBI Taxonomy" id="2682957"/>
    <lineage>
        <taxon>Eukaryota</taxon>
        <taxon>Fungi</taxon>
        <taxon>Dikarya</taxon>
        <taxon>Basidiomycota</taxon>
        <taxon>Agaricomycotina</taxon>
        <taxon>Agaricomycetes</taxon>
        <taxon>Agaricomycetidae</taxon>
        <taxon>Agaricales</taxon>
        <taxon>Marasmiineae</taxon>
        <taxon>Omphalotaceae</taxon>
        <taxon>Marasmiellus</taxon>
    </lineage>
</organism>
<feature type="transmembrane region" description="Helical" evidence="1">
    <location>
        <begin position="189"/>
        <end position="209"/>
    </location>
</feature>
<evidence type="ECO:0000313" key="3">
    <source>
        <dbReference type="Proteomes" id="UP001498398"/>
    </source>
</evidence>
<proteinExistence type="predicted"/>
<feature type="transmembrane region" description="Helical" evidence="1">
    <location>
        <begin position="306"/>
        <end position="325"/>
    </location>
</feature>
<name>A0ABR1J4X5_9AGAR</name>
<keyword evidence="3" id="KW-1185">Reference proteome</keyword>
<keyword evidence="1" id="KW-0472">Membrane</keyword>
<feature type="transmembrane region" description="Helical" evidence="1">
    <location>
        <begin position="367"/>
        <end position="385"/>
    </location>
</feature>
<dbReference type="PANTHER" id="PTHR35043">
    <property type="entry name" value="TRANSCRIPTION FACTOR DOMAIN-CONTAINING PROTEIN"/>
    <property type="match status" value="1"/>
</dbReference>